<dbReference type="Pfam" id="PF21984">
    <property type="entry name" value="DnaD_N"/>
    <property type="match status" value="1"/>
</dbReference>
<gene>
    <name evidence="2" type="ORF">SALLE_v1c07460</name>
</gene>
<accession>A0A345Z487</accession>
<evidence type="ECO:0000313" key="2">
    <source>
        <dbReference type="EMBL" id="AXK51416.1"/>
    </source>
</evidence>
<dbReference type="Gene3D" id="1.10.10.10">
    <property type="entry name" value="Winged helix-like DNA-binding domain superfamily/Winged helix DNA-binding domain"/>
    <property type="match status" value="1"/>
</dbReference>
<sequence>MLVDLIKNRIIQKKSLLLCYYKTIGLNENQVLIILLIMQLSSDDRKFVTARELSDYMTLKIEEIDLEISNLVKSKFIKIENKSGKSVINLSPLFSQLAIICENSLANKNSESNLVKIIQDQFDIPMNEEQKNSIKSFLEKDISIQGLTDLIIANDVKDYEALEKLIKNNIKSKPKELTKYNWLAD</sequence>
<dbReference type="AlphaFoldDB" id="A0A345Z487"/>
<organism evidence="2 3">
    <name type="scientific">Spiroplasma alleghenense</name>
    <dbReference type="NCBI Taxonomy" id="216931"/>
    <lineage>
        <taxon>Bacteria</taxon>
        <taxon>Bacillati</taxon>
        <taxon>Mycoplasmatota</taxon>
        <taxon>Mollicutes</taxon>
        <taxon>Entomoplasmatales</taxon>
        <taxon>Spiroplasmataceae</taxon>
        <taxon>Spiroplasma</taxon>
    </lineage>
</organism>
<dbReference type="InterPro" id="IPR036388">
    <property type="entry name" value="WH-like_DNA-bd_sf"/>
</dbReference>
<dbReference type="RefSeq" id="WP_115558315.1">
    <property type="nucleotide sequence ID" value="NZ_CP031376.1"/>
</dbReference>
<dbReference type="InterPro" id="IPR030892">
    <property type="entry name" value="DnaD_Mollicutes"/>
</dbReference>
<evidence type="ECO:0000313" key="3">
    <source>
        <dbReference type="Proteomes" id="UP000254792"/>
    </source>
</evidence>
<evidence type="ECO:0000259" key="1">
    <source>
        <dbReference type="Pfam" id="PF21984"/>
    </source>
</evidence>
<dbReference type="Proteomes" id="UP000254792">
    <property type="component" value="Chromosome"/>
</dbReference>
<protein>
    <recommendedName>
        <fullName evidence="1">DnaD N-terminal domain-containing protein</fullName>
    </recommendedName>
</protein>
<proteinExistence type="predicted"/>
<dbReference type="InterPro" id="IPR053843">
    <property type="entry name" value="DnaD_N"/>
</dbReference>
<dbReference type="OrthoDB" id="399088at2"/>
<feature type="domain" description="DnaD N-terminal" evidence="1">
    <location>
        <begin position="15"/>
        <end position="101"/>
    </location>
</feature>
<dbReference type="EMBL" id="CP031376">
    <property type="protein sequence ID" value="AXK51416.1"/>
    <property type="molecule type" value="Genomic_DNA"/>
</dbReference>
<dbReference type="NCBIfam" id="TIGR04548">
    <property type="entry name" value="DnaD_Mollicutes"/>
    <property type="match status" value="1"/>
</dbReference>
<name>A0A345Z487_9MOLU</name>
<keyword evidence="3" id="KW-1185">Reference proteome</keyword>
<reference evidence="2 3" key="1">
    <citation type="submission" date="2018-07" db="EMBL/GenBank/DDBJ databases">
        <title>Complete genome sequence of Spiroplasma alleghenense PLHS-1 (ATCC 51752).</title>
        <authorList>
            <person name="Chou L."/>
            <person name="Lee T.-Y."/>
            <person name="Tsai Y.-M."/>
            <person name="Kuo C.-H."/>
        </authorList>
    </citation>
    <scope>NUCLEOTIDE SEQUENCE [LARGE SCALE GENOMIC DNA]</scope>
    <source>
        <strain evidence="2 3">PLHS-1</strain>
    </source>
</reference>
<dbReference type="KEGG" id="salx:SALLE_v1c07460"/>